<sequence length="555" mass="60916">MSTQPTPPVTVSPPTTATTSDMPASPSSARSKRRTHTPDENAAASRIPDMSPTSALTVSTYKTPRSPSPRKISVQLFGFDRPIPFPKNSIPAPAVVTPLLVDALRRVNAKSILSPGIGQRPRQSVAPRSKSKDTKQAKHKTSSAAGPSLWKTLVSSGKGVIAETMDRDLLTSQATPYCATMLTPQMLREGLYTEEASYHAQVAVKNAIENRSHKEWKIDSILSEAMENYTVALGVELMEDVAGPHFTFVDPRNHDDARAMVRQALRLMRLFAKHGYRRDRIIISIPATEAGVEAAKKLERTHLVRTNLLYVSGLTHAAICAEAGASFVMYSYAALSHGIAQRTPTNPFARIVEALIPSTKRLADEAVESTAEYFRVQNIKTTVLLSGIQSLNDAQRLKNFDSVVLNANQSCQAKVPMAAVPPARTRPPVEKSPGKTRAREAQSAASLLASGAFLSAMPAETREIASDTLAQGLKESMEWMHKTSIHILEHLQAEAQLAHIDDKALEECYEEDVNEQFRISVLYATGAPFEQRIRVRARDVGFRMLCSMWDRPETL</sequence>
<keyword evidence="1" id="KW-0704">Schiff base</keyword>
<dbReference type="AlphaFoldDB" id="A0A371CZV3"/>
<organism evidence="3 4">
    <name type="scientific">Lentinus brumalis</name>
    <dbReference type="NCBI Taxonomy" id="2498619"/>
    <lineage>
        <taxon>Eukaryota</taxon>
        <taxon>Fungi</taxon>
        <taxon>Dikarya</taxon>
        <taxon>Basidiomycota</taxon>
        <taxon>Agaricomycotina</taxon>
        <taxon>Agaricomycetes</taxon>
        <taxon>Polyporales</taxon>
        <taxon>Polyporaceae</taxon>
        <taxon>Lentinus</taxon>
    </lineage>
</organism>
<protein>
    <submittedName>
        <fullName evidence="3">Aldolase</fullName>
    </submittedName>
</protein>
<dbReference type="GO" id="GO:0006098">
    <property type="term" value="P:pentose-phosphate shunt"/>
    <property type="evidence" value="ECO:0007669"/>
    <property type="project" value="UniProtKB-UniPathway"/>
</dbReference>
<gene>
    <name evidence="3" type="ORF">OH76DRAFT_1407569</name>
</gene>
<reference evidence="3 4" key="1">
    <citation type="journal article" date="2018" name="Biotechnol. Biofuels">
        <title>Integrative visual omics of the white-rot fungus Polyporus brumalis exposes the biotechnological potential of its oxidative enzymes for delignifying raw plant biomass.</title>
        <authorList>
            <person name="Miyauchi S."/>
            <person name="Rancon A."/>
            <person name="Drula E."/>
            <person name="Hage H."/>
            <person name="Chaduli D."/>
            <person name="Favel A."/>
            <person name="Grisel S."/>
            <person name="Henrissat B."/>
            <person name="Herpoel-Gimbert I."/>
            <person name="Ruiz-Duenas F.J."/>
            <person name="Chevret D."/>
            <person name="Hainaut M."/>
            <person name="Lin J."/>
            <person name="Wang M."/>
            <person name="Pangilinan J."/>
            <person name="Lipzen A."/>
            <person name="Lesage-Meessen L."/>
            <person name="Navarro D."/>
            <person name="Riley R."/>
            <person name="Grigoriev I.V."/>
            <person name="Zhou S."/>
            <person name="Raouche S."/>
            <person name="Rosso M.N."/>
        </authorList>
    </citation>
    <scope>NUCLEOTIDE SEQUENCE [LARGE SCALE GENOMIC DNA]</scope>
    <source>
        <strain evidence="3 4">BRFM 1820</strain>
    </source>
</reference>
<keyword evidence="4" id="KW-1185">Reference proteome</keyword>
<dbReference type="GO" id="GO:0005975">
    <property type="term" value="P:carbohydrate metabolic process"/>
    <property type="evidence" value="ECO:0007669"/>
    <property type="project" value="InterPro"/>
</dbReference>
<dbReference type="PANTHER" id="PTHR10683:SF18">
    <property type="entry name" value="TRANSALDOLASE"/>
    <property type="match status" value="1"/>
</dbReference>
<evidence type="ECO:0000313" key="3">
    <source>
        <dbReference type="EMBL" id="RDX45805.1"/>
    </source>
</evidence>
<feature type="region of interest" description="Disordered" evidence="2">
    <location>
        <begin position="114"/>
        <end position="145"/>
    </location>
</feature>
<feature type="compositionally biased region" description="Polar residues" evidence="2">
    <location>
        <begin position="51"/>
        <end position="65"/>
    </location>
</feature>
<dbReference type="OrthoDB" id="2015515at2759"/>
<dbReference type="InterPro" id="IPR013785">
    <property type="entry name" value="Aldolase_TIM"/>
</dbReference>
<dbReference type="EMBL" id="KZ857433">
    <property type="protein sequence ID" value="RDX45805.1"/>
    <property type="molecule type" value="Genomic_DNA"/>
</dbReference>
<evidence type="ECO:0000256" key="2">
    <source>
        <dbReference type="SAM" id="MobiDB-lite"/>
    </source>
</evidence>
<feature type="compositionally biased region" description="Pro residues" evidence="2">
    <location>
        <begin position="1"/>
        <end position="11"/>
    </location>
</feature>
<dbReference type="Gene3D" id="3.20.20.70">
    <property type="entry name" value="Aldolase class I"/>
    <property type="match status" value="1"/>
</dbReference>
<dbReference type="SUPFAM" id="SSF51569">
    <property type="entry name" value="Aldolase"/>
    <property type="match status" value="1"/>
</dbReference>
<dbReference type="UniPathway" id="UPA00115">
    <property type="reaction ID" value="UER00414"/>
</dbReference>
<proteinExistence type="predicted"/>
<dbReference type="STRING" id="139420.A0A371CZV3"/>
<evidence type="ECO:0000256" key="1">
    <source>
        <dbReference type="ARBA" id="ARBA00023270"/>
    </source>
</evidence>
<dbReference type="Proteomes" id="UP000256964">
    <property type="component" value="Unassembled WGS sequence"/>
</dbReference>
<dbReference type="Pfam" id="PF00923">
    <property type="entry name" value="TAL_FSA"/>
    <property type="match status" value="1"/>
</dbReference>
<evidence type="ECO:0000313" key="4">
    <source>
        <dbReference type="Proteomes" id="UP000256964"/>
    </source>
</evidence>
<dbReference type="PANTHER" id="PTHR10683">
    <property type="entry name" value="TRANSALDOLASE"/>
    <property type="match status" value="1"/>
</dbReference>
<accession>A0A371CZV3</accession>
<name>A0A371CZV3_9APHY</name>
<feature type="region of interest" description="Disordered" evidence="2">
    <location>
        <begin position="1"/>
        <end position="71"/>
    </location>
</feature>
<dbReference type="InterPro" id="IPR001585">
    <property type="entry name" value="TAL/FSA"/>
</dbReference>
<feature type="compositionally biased region" description="Low complexity" evidence="2">
    <location>
        <begin position="12"/>
        <end position="29"/>
    </location>
</feature>